<name>M1NNN0_9VIRU</name>
<protein>
    <submittedName>
        <fullName evidence="1">Repeat protein</fullName>
    </submittedName>
</protein>
<evidence type="ECO:0000313" key="2">
    <source>
        <dbReference type="Proteomes" id="UP000241071"/>
    </source>
</evidence>
<dbReference type="Gene3D" id="1.25.40.20">
    <property type="entry name" value="Ankyrin repeat-containing domain"/>
    <property type="match status" value="1"/>
</dbReference>
<evidence type="ECO:0000313" key="1">
    <source>
        <dbReference type="EMBL" id="AGF85670.1"/>
    </source>
</evidence>
<keyword evidence="2" id="KW-1185">Reference proteome</keyword>
<reference evidence="1 2" key="1">
    <citation type="submission" date="2012-10" db="EMBL/GenBank/DDBJ databases">
        <title>Complete genome sequence of Moumouvirus goulette.</title>
        <authorList>
            <person name="Fournous G."/>
            <person name="Bougalmi M."/>
            <person name="Colson P."/>
        </authorList>
    </citation>
    <scope>NUCLEOTIDE SEQUENCE [LARGE SCALE GENOMIC DNA]</scope>
</reference>
<gene>
    <name evidence="1" type="ORF">glt_00867</name>
</gene>
<proteinExistence type="predicted"/>
<sequence>MSQYFFNNKTILDLVFENIKNNKFIELLLNNNAPHTQRQFFTLLNKNETINNIPLGTGLNVSTFKPLEKYIFCDIQNIFKYLNDGVYLRQVFLPINNPKFFVKYYNDYHKCNMMILGKKYDMREPETFYELIRLNLDIYDVNVIYWASKNGYDEVVKFLISNGANIKTAIYAASKFNQLNIIKMILDENNDEDIIITAIKCCISDNYKYAESMINKYCHLTNPEIFNLFNKMKSREKVSYKPKINTIDLVNKPKVNTIDLVNKPKVNKSKINTIDPVNKSNNLEDKLLDACKKNNKMMIDDLINKGADYKSVHKKLLQYGYHNHYDDVIKYLARIIMNNDKIISKSPITVFDV</sequence>
<dbReference type="Proteomes" id="UP000241071">
    <property type="component" value="Segment"/>
</dbReference>
<dbReference type="Pfam" id="PF12796">
    <property type="entry name" value="Ank_2"/>
    <property type="match status" value="1"/>
</dbReference>
<dbReference type="EMBL" id="KC008572">
    <property type="protein sequence ID" value="AGF85670.1"/>
    <property type="molecule type" value="Genomic_DNA"/>
</dbReference>
<accession>M1NNN0</accession>
<dbReference type="SUPFAM" id="SSF48403">
    <property type="entry name" value="Ankyrin repeat"/>
    <property type="match status" value="1"/>
</dbReference>
<dbReference type="InterPro" id="IPR002110">
    <property type="entry name" value="Ankyrin_rpt"/>
</dbReference>
<organism evidence="1 2">
    <name type="scientific">Moumouvirus goulette</name>
    <dbReference type="NCBI Taxonomy" id="1247379"/>
    <lineage>
        <taxon>Viruses</taxon>
        <taxon>Varidnaviria</taxon>
        <taxon>Bamfordvirae</taxon>
        <taxon>Nucleocytoviricota</taxon>
        <taxon>Megaviricetes</taxon>
        <taxon>Imitervirales</taxon>
        <taxon>Mimiviridae</taxon>
        <taxon>Megamimivirinae</taxon>
        <taxon>Moumouvirus</taxon>
        <taxon>Moumouvirus goulettemassiliense</taxon>
    </lineage>
</organism>
<dbReference type="SMART" id="SM00248">
    <property type="entry name" value="ANK"/>
    <property type="match status" value="2"/>
</dbReference>
<dbReference type="InterPro" id="IPR036770">
    <property type="entry name" value="Ankyrin_rpt-contain_sf"/>
</dbReference>